<sequence>MPKRFKKMWGRRPEKNAFDLFPRSPNKAGTVRSRSDSAKNGFTAAIGDAIIGVFDLSAASDRLSRAQT</sequence>
<protein>
    <submittedName>
        <fullName evidence="2">Uncharacterized protein</fullName>
    </submittedName>
</protein>
<evidence type="ECO:0000256" key="1">
    <source>
        <dbReference type="SAM" id="MobiDB-lite"/>
    </source>
</evidence>
<evidence type="ECO:0000313" key="2">
    <source>
        <dbReference type="EMBL" id="AQT67612.1"/>
    </source>
</evidence>
<gene>
    <name evidence="2" type="ORF">STSP2_00760</name>
</gene>
<reference evidence="3" key="1">
    <citation type="submission" date="2017-02" db="EMBL/GenBank/DDBJ databases">
        <title>Comparative genomics and description of representatives of a novel lineage of planctomycetes thriving in anoxic sediments.</title>
        <authorList>
            <person name="Spring S."/>
            <person name="Bunk B."/>
            <person name="Sproer C."/>
        </authorList>
    </citation>
    <scope>NUCLEOTIDE SEQUENCE [LARGE SCALE GENOMIC DNA]</scope>
    <source>
        <strain evidence="3">ST-NAGAB-D1</strain>
    </source>
</reference>
<name>A0A1U9NI47_9BACT</name>
<dbReference type="STRING" id="1936003.STSP2_00760"/>
<dbReference type="AlphaFoldDB" id="A0A1U9NI47"/>
<dbReference type="Proteomes" id="UP000189674">
    <property type="component" value="Chromosome"/>
</dbReference>
<organism evidence="2 3">
    <name type="scientific">Anaerohalosphaera lusitana</name>
    <dbReference type="NCBI Taxonomy" id="1936003"/>
    <lineage>
        <taxon>Bacteria</taxon>
        <taxon>Pseudomonadati</taxon>
        <taxon>Planctomycetota</taxon>
        <taxon>Phycisphaerae</taxon>
        <taxon>Sedimentisphaerales</taxon>
        <taxon>Anaerohalosphaeraceae</taxon>
        <taxon>Anaerohalosphaera</taxon>
    </lineage>
</organism>
<accession>A0A1U9NI47</accession>
<keyword evidence="3" id="KW-1185">Reference proteome</keyword>
<proteinExistence type="predicted"/>
<evidence type="ECO:0000313" key="3">
    <source>
        <dbReference type="Proteomes" id="UP000189674"/>
    </source>
</evidence>
<feature type="region of interest" description="Disordered" evidence="1">
    <location>
        <begin position="16"/>
        <end position="37"/>
    </location>
</feature>
<dbReference type="EMBL" id="CP019791">
    <property type="protein sequence ID" value="AQT67612.1"/>
    <property type="molecule type" value="Genomic_DNA"/>
</dbReference>
<dbReference type="KEGG" id="alus:STSP2_00760"/>